<name>I0IIY6_PHYMF</name>
<dbReference type="EC" id="1.17.1.4" evidence="6"/>
<dbReference type="SUPFAM" id="SSF56176">
    <property type="entry name" value="FAD-binding/transporter-associated domain-like"/>
    <property type="match status" value="1"/>
</dbReference>
<organism evidence="6 7">
    <name type="scientific">Phycisphaera mikurensis (strain NBRC 102666 / KCTC 22515 / FYK2301M01)</name>
    <dbReference type="NCBI Taxonomy" id="1142394"/>
    <lineage>
        <taxon>Bacteria</taxon>
        <taxon>Pseudomonadati</taxon>
        <taxon>Planctomycetota</taxon>
        <taxon>Phycisphaerae</taxon>
        <taxon>Phycisphaerales</taxon>
        <taxon>Phycisphaeraceae</taxon>
        <taxon>Phycisphaera</taxon>
    </lineage>
</organism>
<keyword evidence="6" id="KW-0560">Oxidoreductase</keyword>
<dbReference type="SUPFAM" id="SSF55447">
    <property type="entry name" value="CO dehydrogenase flavoprotein C-terminal domain-like"/>
    <property type="match status" value="1"/>
</dbReference>
<sequence length="518" mass="55645">MRDHAVLYLNGRRREVRGADLLLPLSTWLRENQRLTGTKIVCAEGDCGACSLLVGRREDPADDALTYRAIDACIAFVYQADRAHVVTVEGLREEDGSLSSVQQAMVACHGSQCGFCTPGFVTTIHAVHEEPKQVGVTVNGQEPDEEEIDWPHALSGNLCRCTGYVQIFDAARAVDPASLTRLNDRYPAAAMLDDFDAAAEAPLDASFERGGRPCRVAAPRTLAAAAAFRAEHPACRVASGTTDLGVQHRHGRYEPEVVLGLHAVDGLGGIDRVSDDDAGGESKREHLLIGAAATWTRIAREVQRDLPAYHAVLMRFGSPQIRNAGTLAGNLANGSPIADSVPLQLVLEAELELISGAGVRRRVPLTRFYTGYKQMDLRDDELIAAVRLPLPMPSQRLSLHKVSKRRDMDISTFTAAILLDFADRDAAGEEGSTIRGARVAYGGVAATVVRLGAVETFLEGAAFTEATMREAGRIARGELTPLSDVRGSAEFRLSLCENVMVKAFHEIVGEAAVAGGAS</sequence>
<dbReference type="RefSeq" id="WP_014438428.1">
    <property type="nucleotide sequence ID" value="NC_017080.1"/>
</dbReference>
<evidence type="ECO:0000313" key="6">
    <source>
        <dbReference type="EMBL" id="BAM05224.1"/>
    </source>
</evidence>
<dbReference type="eggNOG" id="COG4630">
    <property type="taxonomic scope" value="Bacteria"/>
</dbReference>
<dbReference type="InterPro" id="IPR036318">
    <property type="entry name" value="FAD-bd_PCMH-like_sf"/>
</dbReference>
<dbReference type="Gene3D" id="3.30.43.10">
    <property type="entry name" value="Uridine Diphospho-n-acetylenolpyruvylglucosamine Reductase, domain 2"/>
    <property type="match status" value="1"/>
</dbReference>
<dbReference type="PIRSF" id="PIRSF036557">
    <property type="entry name" value="XdhA_RC"/>
    <property type="match status" value="1"/>
</dbReference>
<dbReference type="Proteomes" id="UP000007881">
    <property type="component" value="Chromosome"/>
</dbReference>
<evidence type="ECO:0000256" key="2">
    <source>
        <dbReference type="ARBA" id="ARBA00022723"/>
    </source>
</evidence>
<dbReference type="Gene3D" id="3.30.390.50">
    <property type="entry name" value="CO dehydrogenase flavoprotein, C-terminal domain"/>
    <property type="match status" value="1"/>
</dbReference>
<evidence type="ECO:0000256" key="3">
    <source>
        <dbReference type="ARBA" id="ARBA00022827"/>
    </source>
</evidence>
<feature type="domain" description="FAD-binding PCMH-type" evidence="5">
    <location>
        <begin position="209"/>
        <end position="393"/>
    </location>
</feature>
<dbReference type="InterPro" id="IPR036010">
    <property type="entry name" value="2Fe-2S_ferredoxin-like_sf"/>
</dbReference>
<dbReference type="InterPro" id="IPR002346">
    <property type="entry name" value="Mopterin_DH_FAD-bd"/>
</dbReference>
<evidence type="ECO:0000256" key="1">
    <source>
        <dbReference type="ARBA" id="ARBA00022630"/>
    </source>
</evidence>
<dbReference type="Pfam" id="PF03450">
    <property type="entry name" value="CO_deh_flav_C"/>
    <property type="match status" value="1"/>
</dbReference>
<dbReference type="Pfam" id="PF01799">
    <property type="entry name" value="Fer2_2"/>
    <property type="match status" value="1"/>
</dbReference>
<evidence type="ECO:0000256" key="4">
    <source>
        <dbReference type="ARBA" id="ARBA00023004"/>
    </source>
</evidence>
<dbReference type="InterPro" id="IPR006058">
    <property type="entry name" value="2Fe2S_fd_BS"/>
</dbReference>
<evidence type="ECO:0000313" key="7">
    <source>
        <dbReference type="Proteomes" id="UP000007881"/>
    </source>
</evidence>
<keyword evidence="1" id="KW-0285">Flavoprotein</keyword>
<dbReference type="HOGENOM" id="CLU_001681_9_0_0"/>
<dbReference type="InterPro" id="IPR005107">
    <property type="entry name" value="CO_DH_flav_C"/>
</dbReference>
<dbReference type="GO" id="GO:0005506">
    <property type="term" value="F:iron ion binding"/>
    <property type="evidence" value="ECO:0007669"/>
    <property type="project" value="InterPro"/>
</dbReference>
<reference evidence="6 7" key="1">
    <citation type="submission" date="2012-02" db="EMBL/GenBank/DDBJ databases">
        <title>Complete genome sequence of Phycisphaera mikurensis NBRC 102666.</title>
        <authorList>
            <person name="Ankai A."/>
            <person name="Hosoyama A."/>
            <person name="Terui Y."/>
            <person name="Sekine M."/>
            <person name="Fukai R."/>
            <person name="Kato Y."/>
            <person name="Nakamura S."/>
            <person name="Yamada-Narita S."/>
            <person name="Kawakoshi A."/>
            <person name="Fukunaga Y."/>
            <person name="Yamazaki S."/>
            <person name="Fujita N."/>
        </authorList>
    </citation>
    <scope>NUCLEOTIDE SEQUENCE [LARGE SCALE GENOMIC DNA]</scope>
    <source>
        <strain evidence="7">NBRC 102666 / KCTC 22515 / FYK2301M01</strain>
    </source>
</reference>
<proteinExistence type="predicted"/>
<dbReference type="Gene3D" id="3.30.465.10">
    <property type="match status" value="1"/>
</dbReference>
<accession>I0IIY6</accession>
<dbReference type="InterPro" id="IPR016208">
    <property type="entry name" value="Ald_Oxase/xanthine_DH-like"/>
</dbReference>
<dbReference type="AlphaFoldDB" id="I0IIY6"/>
<dbReference type="Gene3D" id="3.10.20.30">
    <property type="match status" value="1"/>
</dbReference>
<gene>
    <name evidence="6" type="primary">xdhA</name>
    <name evidence="6" type="ordered locus">PSMK_30650</name>
</gene>
<dbReference type="InterPro" id="IPR012675">
    <property type="entry name" value="Beta-grasp_dom_sf"/>
</dbReference>
<dbReference type="Pfam" id="PF00941">
    <property type="entry name" value="FAD_binding_5"/>
    <property type="match status" value="1"/>
</dbReference>
<dbReference type="InterPro" id="IPR016167">
    <property type="entry name" value="FAD-bd_PCMH_sub1"/>
</dbReference>
<keyword evidence="7" id="KW-1185">Reference proteome</keyword>
<dbReference type="GO" id="GO:0004854">
    <property type="term" value="F:xanthine dehydrogenase activity"/>
    <property type="evidence" value="ECO:0007669"/>
    <property type="project" value="UniProtKB-EC"/>
</dbReference>
<evidence type="ECO:0000259" key="5">
    <source>
        <dbReference type="PROSITE" id="PS51387"/>
    </source>
</evidence>
<dbReference type="PROSITE" id="PS00197">
    <property type="entry name" value="2FE2S_FER_1"/>
    <property type="match status" value="1"/>
</dbReference>
<dbReference type="SMART" id="SM01092">
    <property type="entry name" value="CO_deh_flav_C"/>
    <property type="match status" value="1"/>
</dbReference>
<dbReference type="GO" id="GO:0051537">
    <property type="term" value="F:2 iron, 2 sulfur cluster binding"/>
    <property type="evidence" value="ECO:0007669"/>
    <property type="project" value="InterPro"/>
</dbReference>
<protein>
    <submittedName>
        <fullName evidence="6">Xanthine dehydrogenase small subunit</fullName>
        <ecNumber evidence="6">1.17.1.4</ecNumber>
    </submittedName>
</protein>
<dbReference type="PANTHER" id="PTHR45444">
    <property type="entry name" value="XANTHINE DEHYDROGENASE"/>
    <property type="match status" value="1"/>
</dbReference>
<keyword evidence="2" id="KW-0479">Metal-binding</keyword>
<dbReference type="STRING" id="1142394.PSMK_30650"/>
<keyword evidence="4" id="KW-0408">Iron</keyword>
<dbReference type="InterPro" id="IPR036884">
    <property type="entry name" value="2Fe-2S-bd_dom_sf"/>
</dbReference>
<dbReference type="PANTHER" id="PTHR45444:SF3">
    <property type="entry name" value="XANTHINE DEHYDROGENASE"/>
    <property type="match status" value="1"/>
</dbReference>
<dbReference type="KEGG" id="phm:PSMK_30650"/>
<dbReference type="InterPro" id="IPR036683">
    <property type="entry name" value="CO_DH_flav_C_dom_sf"/>
</dbReference>
<dbReference type="InterPro" id="IPR002888">
    <property type="entry name" value="2Fe-2S-bd"/>
</dbReference>
<dbReference type="EMBL" id="AP012338">
    <property type="protein sequence ID" value="BAM05224.1"/>
    <property type="molecule type" value="Genomic_DNA"/>
</dbReference>
<dbReference type="GO" id="GO:0071949">
    <property type="term" value="F:FAD binding"/>
    <property type="evidence" value="ECO:0007669"/>
    <property type="project" value="InterPro"/>
</dbReference>
<dbReference type="InterPro" id="IPR012175">
    <property type="entry name" value="Xanth_DH_ssu_bac"/>
</dbReference>
<dbReference type="InterPro" id="IPR016166">
    <property type="entry name" value="FAD-bd_PCMH"/>
</dbReference>
<dbReference type="Gene3D" id="1.10.150.120">
    <property type="entry name" value="[2Fe-2S]-binding domain"/>
    <property type="match status" value="1"/>
</dbReference>
<dbReference type="SUPFAM" id="SSF47741">
    <property type="entry name" value="CO dehydrogenase ISP C-domain like"/>
    <property type="match status" value="1"/>
</dbReference>
<dbReference type="OrthoDB" id="9796880at2"/>
<dbReference type="SUPFAM" id="SSF54292">
    <property type="entry name" value="2Fe-2S ferredoxin-like"/>
    <property type="match status" value="1"/>
</dbReference>
<keyword evidence="3" id="KW-0274">FAD</keyword>
<dbReference type="PROSITE" id="PS51387">
    <property type="entry name" value="FAD_PCMH"/>
    <property type="match status" value="1"/>
</dbReference>
<dbReference type="InterPro" id="IPR016169">
    <property type="entry name" value="FAD-bd_PCMH_sub2"/>
</dbReference>